<dbReference type="GO" id="GO:0030256">
    <property type="term" value="C:type I protein secretion system complex"/>
    <property type="evidence" value="ECO:0007669"/>
    <property type="project" value="InterPro"/>
</dbReference>
<dbReference type="AlphaFoldDB" id="A0A172YIB9"/>
<evidence type="ECO:0000256" key="2">
    <source>
        <dbReference type="ARBA" id="ARBA00022692"/>
    </source>
</evidence>
<dbReference type="InterPro" id="IPR036640">
    <property type="entry name" value="ABC1_TM_sf"/>
</dbReference>
<evidence type="ECO:0000259" key="8">
    <source>
        <dbReference type="PROSITE" id="PS50893"/>
    </source>
</evidence>
<organism evidence="10 11">
    <name type="scientific">Halotalea alkalilenta</name>
    <dbReference type="NCBI Taxonomy" id="376489"/>
    <lineage>
        <taxon>Bacteria</taxon>
        <taxon>Pseudomonadati</taxon>
        <taxon>Pseudomonadota</taxon>
        <taxon>Gammaproteobacteria</taxon>
        <taxon>Oceanospirillales</taxon>
        <taxon>Halomonadaceae</taxon>
        <taxon>Halotalea</taxon>
    </lineage>
</organism>
<keyword evidence="4" id="KW-0067">ATP-binding</keyword>
<dbReference type="CDD" id="cd18586">
    <property type="entry name" value="ABC_6TM_PrtD_like"/>
    <property type="match status" value="1"/>
</dbReference>
<reference evidence="10 11" key="1">
    <citation type="submission" date="2016-04" db="EMBL/GenBank/DDBJ databases">
        <title>Complete Genome Sequence of Halotalea alkalilenta IHB B 13600.</title>
        <authorList>
            <person name="Swarnkar M.K."/>
            <person name="Sharma A."/>
            <person name="Kaushal K."/>
            <person name="Soni R."/>
            <person name="Rana S."/>
            <person name="Singh A.K."/>
            <person name="Gulati A."/>
        </authorList>
    </citation>
    <scope>NUCLEOTIDE SEQUENCE [LARGE SCALE GENOMIC DNA]</scope>
    <source>
        <strain evidence="10 11">IHB B 13600</strain>
    </source>
</reference>
<dbReference type="PROSITE" id="PS50893">
    <property type="entry name" value="ABC_TRANSPORTER_2"/>
    <property type="match status" value="1"/>
</dbReference>
<keyword evidence="5 7" id="KW-1133">Transmembrane helix</keyword>
<dbReference type="KEGG" id="haa:A5892_17125"/>
<proteinExistence type="predicted"/>
<dbReference type="FunFam" id="1.20.1560.10:FF:000109">
    <property type="entry name" value="Alkaline protease secretion ATP-binding protein aprD"/>
    <property type="match status" value="1"/>
</dbReference>
<dbReference type="Gene3D" id="3.40.50.300">
    <property type="entry name" value="P-loop containing nucleotide triphosphate hydrolases"/>
    <property type="match status" value="1"/>
</dbReference>
<dbReference type="NCBIfam" id="TIGR01842">
    <property type="entry name" value="type_I_sec_PrtD"/>
    <property type="match status" value="1"/>
</dbReference>
<dbReference type="SMART" id="SM00382">
    <property type="entry name" value="AAA"/>
    <property type="match status" value="1"/>
</dbReference>
<dbReference type="GO" id="GO:0030253">
    <property type="term" value="P:protein secretion by the type I secretion system"/>
    <property type="evidence" value="ECO:0007669"/>
    <property type="project" value="InterPro"/>
</dbReference>
<sequence>MNPPSHVSGAAPPKDEIRAALTCHRGGLRSIGAFSAVINLLMLVPALYMLQVYDRVLASGNEFTLLMLTLIAIGLLALMGAMEYVRSLTVIQIGSRFDALLGARVHQAAFERGLAGGQASAGQAINDLNALRQFLTGNAVFAFFDAPWFPLYLLVMYLFHPWLGVLATVGAALLIALAWLNEWLSRRPLAEAGTLSVRANASVEGQLRNVDAIESMGMLGRLLRRWRVMHRGYVWRQALASERTALISAISKSLRIALQSLVLGLGAWLAIEGRISPGMMIAGSILMGRVLSPIDMVITAWRQWSGTRLAYQRLKTLLDEHPLRAQGLPLPPPSGVLRFEGVTAVPPVAQLPSVVNLSFELPAGEVLGVIGPSGSGKSTLARLMVGVWRARIGKVRLDGGDIQQWERERLGGYIGYLPQDVELFAGTVAENISRFAEPSDEPDADAARVVAAARLAGAHELVLSLPQGYDTPLGVGGLGLSGGQRQRIALARALYGPPRLVVLDEPNASLDEAGETALLEALARLREQGVSVVVITHRPKVLAATTRLLVLKAGQLQLSGATQEVLARLRGNGAGSQPKVTPMGSAAGSYQMASVTLGGRTPGAQE</sequence>
<evidence type="ECO:0000256" key="6">
    <source>
        <dbReference type="ARBA" id="ARBA00023136"/>
    </source>
</evidence>
<dbReference type="GO" id="GO:0034040">
    <property type="term" value="F:ATPase-coupled lipid transmembrane transporter activity"/>
    <property type="evidence" value="ECO:0007669"/>
    <property type="project" value="TreeGrafter"/>
</dbReference>
<dbReference type="InterPro" id="IPR011527">
    <property type="entry name" value="ABC1_TM_dom"/>
</dbReference>
<evidence type="ECO:0000256" key="7">
    <source>
        <dbReference type="SAM" id="Phobius"/>
    </source>
</evidence>
<keyword evidence="3" id="KW-0547">Nucleotide-binding</keyword>
<feature type="transmembrane region" description="Helical" evidence="7">
    <location>
        <begin position="31"/>
        <end position="51"/>
    </location>
</feature>
<feature type="domain" description="ABC transmembrane type-1" evidence="9">
    <location>
        <begin position="31"/>
        <end position="306"/>
    </location>
</feature>
<feature type="domain" description="ABC transporter" evidence="8">
    <location>
        <begin position="337"/>
        <end position="578"/>
    </location>
</feature>
<dbReference type="RefSeq" id="WP_064123826.1">
    <property type="nucleotide sequence ID" value="NZ_CP015243.1"/>
</dbReference>
<comment type="subcellular location">
    <subcellularLocation>
        <location evidence="1">Cell membrane</location>
        <topology evidence="1">Multi-pass membrane protein</topology>
    </subcellularLocation>
</comment>
<gene>
    <name evidence="10" type="ORF">A5892_17125</name>
</gene>
<dbReference type="SUPFAM" id="SSF52540">
    <property type="entry name" value="P-loop containing nucleoside triphosphate hydrolases"/>
    <property type="match status" value="1"/>
</dbReference>
<name>A0A172YIB9_9GAMM</name>
<dbReference type="Proteomes" id="UP000077875">
    <property type="component" value="Chromosome"/>
</dbReference>
<evidence type="ECO:0000256" key="1">
    <source>
        <dbReference type="ARBA" id="ARBA00004651"/>
    </source>
</evidence>
<keyword evidence="11" id="KW-1185">Reference proteome</keyword>
<keyword evidence="6 7" id="KW-0472">Membrane</keyword>
<evidence type="ECO:0000259" key="9">
    <source>
        <dbReference type="PROSITE" id="PS50929"/>
    </source>
</evidence>
<keyword evidence="2 7" id="KW-0812">Transmembrane</keyword>
<evidence type="ECO:0000256" key="5">
    <source>
        <dbReference type="ARBA" id="ARBA00022989"/>
    </source>
</evidence>
<dbReference type="Gene3D" id="1.20.1560.10">
    <property type="entry name" value="ABC transporter type 1, transmembrane domain"/>
    <property type="match status" value="1"/>
</dbReference>
<dbReference type="InterPro" id="IPR003593">
    <property type="entry name" value="AAA+_ATPase"/>
</dbReference>
<dbReference type="InterPro" id="IPR003439">
    <property type="entry name" value="ABC_transporter-like_ATP-bd"/>
</dbReference>
<dbReference type="InterPro" id="IPR010128">
    <property type="entry name" value="ATPase_T1SS_PrtD-like"/>
</dbReference>
<evidence type="ECO:0000256" key="4">
    <source>
        <dbReference type="ARBA" id="ARBA00022840"/>
    </source>
</evidence>
<protein>
    <submittedName>
        <fullName evidence="10">Peptidase</fullName>
    </submittedName>
</protein>
<dbReference type="InterPro" id="IPR027417">
    <property type="entry name" value="P-loop_NTPase"/>
</dbReference>
<feature type="transmembrane region" description="Helical" evidence="7">
    <location>
        <begin position="63"/>
        <end position="85"/>
    </location>
</feature>
<feature type="transmembrane region" description="Helical" evidence="7">
    <location>
        <begin position="161"/>
        <end position="180"/>
    </location>
</feature>
<dbReference type="EMBL" id="CP015243">
    <property type="protein sequence ID" value="ANF58971.1"/>
    <property type="molecule type" value="Genomic_DNA"/>
</dbReference>
<dbReference type="InterPro" id="IPR047957">
    <property type="entry name" value="ABC_AprD-like_6TM"/>
</dbReference>
<dbReference type="PROSITE" id="PS50929">
    <property type="entry name" value="ABC_TM1F"/>
    <property type="match status" value="1"/>
</dbReference>
<dbReference type="SUPFAM" id="SSF90123">
    <property type="entry name" value="ABC transporter transmembrane region"/>
    <property type="match status" value="1"/>
</dbReference>
<dbReference type="STRING" id="376489.A5892_17125"/>
<dbReference type="Pfam" id="PF00005">
    <property type="entry name" value="ABC_tran"/>
    <property type="match status" value="1"/>
</dbReference>
<accession>A0A172YIB9</accession>
<dbReference type="PANTHER" id="PTHR24221">
    <property type="entry name" value="ATP-BINDING CASSETTE SUB-FAMILY B"/>
    <property type="match status" value="1"/>
</dbReference>
<dbReference type="PANTHER" id="PTHR24221:SF248">
    <property type="entry name" value="ABC TRANSPORTER TRANSMEMBRANE REGION"/>
    <property type="match status" value="1"/>
</dbReference>
<dbReference type="Pfam" id="PF00664">
    <property type="entry name" value="ABC_membrane"/>
    <property type="match status" value="1"/>
</dbReference>
<dbReference type="GO" id="GO:0005886">
    <property type="term" value="C:plasma membrane"/>
    <property type="evidence" value="ECO:0007669"/>
    <property type="project" value="UniProtKB-SubCell"/>
</dbReference>
<dbReference type="InterPro" id="IPR017871">
    <property type="entry name" value="ABC_transporter-like_CS"/>
</dbReference>
<dbReference type="InterPro" id="IPR039421">
    <property type="entry name" value="Type_1_exporter"/>
</dbReference>
<dbReference type="GO" id="GO:0016887">
    <property type="term" value="F:ATP hydrolysis activity"/>
    <property type="evidence" value="ECO:0007669"/>
    <property type="project" value="InterPro"/>
</dbReference>
<evidence type="ECO:0000256" key="3">
    <source>
        <dbReference type="ARBA" id="ARBA00022741"/>
    </source>
</evidence>
<dbReference type="GO" id="GO:0005524">
    <property type="term" value="F:ATP binding"/>
    <property type="evidence" value="ECO:0007669"/>
    <property type="project" value="UniProtKB-KW"/>
</dbReference>
<dbReference type="GO" id="GO:0140359">
    <property type="term" value="F:ABC-type transporter activity"/>
    <property type="evidence" value="ECO:0007669"/>
    <property type="project" value="InterPro"/>
</dbReference>
<dbReference type="PROSITE" id="PS00211">
    <property type="entry name" value="ABC_TRANSPORTER_1"/>
    <property type="match status" value="1"/>
</dbReference>
<evidence type="ECO:0000313" key="11">
    <source>
        <dbReference type="Proteomes" id="UP000077875"/>
    </source>
</evidence>
<evidence type="ECO:0000313" key="10">
    <source>
        <dbReference type="EMBL" id="ANF58971.1"/>
    </source>
</evidence>